<sequence>MTGRNRRNFSPEFRLEAAQLVLDQHYTVAAAATAMNVGKSTMDKWVRRASGKITHCFPHDTRAD</sequence>
<proteinExistence type="predicted"/>
<protein>
    <submittedName>
        <fullName evidence="1">Transposase</fullName>
    </submittedName>
</protein>
<dbReference type="EMBL" id="JAFMOY010000089">
    <property type="protein sequence ID" value="MBU9843599.1"/>
    <property type="molecule type" value="Genomic_DNA"/>
</dbReference>
<dbReference type="Proteomes" id="UP000739284">
    <property type="component" value="Unassembled WGS sequence"/>
</dbReference>
<keyword evidence="2" id="KW-1185">Reference proteome</keyword>
<reference evidence="1 2" key="1">
    <citation type="submission" date="2021-03" db="EMBL/GenBank/DDBJ databases">
        <title>Five novel Rahnella species.</title>
        <authorList>
            <person name="Brady C."/>
            <person name="Asselin J."/>
            <person name="Beer S."/>
            <person name="Bruberg M.B."/>
            <person name="Crampton B."/>
            <person name="Venter S."/>
            <person name="Arnold D."/>
            <person name="Denman S."/>
        </authorList>
    </citation>
    <scope>NUCLEOTIDE SEQUENCE [LARGE SCALE GENOMIC DNA]</scope>
    <source>
        <strain evidence="1 2">FRB 231</strain>
    </source>
</reference>
<dbReference type="InterPro" id="IPR002514">
    <property type="entry name" value="Transposase_8"/>
</dbReference>
<accession>A0ABS6L9J8</accession>
<name>A0ABS6L9J8_9GAMM</name>
<organism evidence="1 2">
    <name type="scientific">Rahnella ecdela</name>
    <dbReference type="NCBI Taxonomy" id="2816250"/>
    <lineage>
        <taxon>Bacteria</taxon>
        <taxon>Pseudomonadati</taxon>
        <taxon>Pseudomonadota</taxon>
        <taxon>Gammaproteobacteria</taxon>
        <taxon>Enterobacterales</taxon>
        <taxon>Yersiniaceae</taxon>
        <taxon>Rahnella</taxon>
    </lineage>
</organism>
<comment type="caution">
    <text evidence="1">The sequence shown here is derived from an EMBL/GenBank/DDBJ whole genome shotgun (WGS) entry which is preliminary data.</text>
</comment>
<gene>
    <name evidence="1" type="ORF">J1784_00835</name>
</gene>
<dbReference type="Pfam" id="PF01527">
    <property type="entry name" value="HTH_Tnp_1"/>
    <property type="match status" value="1"/>
</dbReference>
<evidence type="ECO:0000313" key="1">
    <source>
        <dbReference type="EMBL" id="MBU9843599.1"/>
    </source>
</evidence>
<evidence type="ECO:0000313" key="2">
    <source>
        <dbReference type="Proteomes" id="UP000739284"/>
    </source>
</evidence>